<evidence type="ECO:0000256" key="13">
    <source>
        <dbReference type="ARBA" id="ARBA00023145"/>
    </source>
</evidence>
<dbReference type="Gene3D" id="1.20.90.10">
    <property type="entry name" value="Phospholipase A2 domain"/>
    <property type="match status" value="1"/>
</dbReference>
<organism evidence="17 18">
    <name type="scientific">Oedothorax gibbosus</name>
    <dbReference type="NCBI Taxonomy" id="931172"/>
    <lineage>
        <taxon>Eukaryota</taxon>
        <taxon>Metazoa</taxon>
        <taxon>Ecdysozoa</taxon>
        <taxon>Arthropoda</taxon>
        <taxon>Chelicerata</taxon>
        <taxon>Arachnida</taxon>
        <taxon>Araneae</taxon>
        <taxon>Araneomorphae</taxon>
        <taxon>Entelegynae</taxon>
        <taxon>Araneoidea</taxon>
        <taxon>Linyphiidae</taxon>
        <taxon>Erigoninae</taxon>
        <taxon>Oedothorax</taxon>
    </lineage>
</organism>
<accession>A0AAV6U003</accession>
<dbReference type="SUPFAM" id="SSF48619">
    <property type="entry name" value="Phospholipase A2, PLA2"/>
    <property type="match status" value="1"/>
</dbReference>
<dbReference type="GO" id="GO:0004623">
    <property type="term" value="F:phospholipase A2 activity"/>
    <property type="evidence" value="ECO:0007669"/>
    <property type="project" value="UniProtKB-EC"/>
</dbReference>
<keyword evidence="12" id="KW-0443">Lipid metabolism</keyword>
<keyword evidence="14" id="KW-1015">Disulfide bond</keyword>
<evidence type="ECO:0000256" key="15">
    <source>
        <dbReference type="ARBA" id="ARBA00029903"/>
    </source>
</evidence>
<dbReference type="GO" id="GO:0046872">
    <property type="term" value="F:metal ion binding"/>
    <property type="evidence" value="ECO:0007669"/>
    <property type="project" value="UniProtKB-KW"/>
</dbReference>
<dbReference type="EMBL" id="JAFNEN010000797">
    <property type="protein sequence ID" value="KAG8177244.1"/>
    <property type="molecule type" value="Genomic_DNA"/>
</dbReference>
<protein>
    <recommendedName>
        <fullName evidence="6">Phospholipase A2</fullName>
        <ecNumber evidence="5">3.1.1.4</ecNumber>
    </recommendedName>
    <alternativeName>
        <fullName evidence="15">Phosphatidylcholine 2-acylhydrolase</fullName>
    </alternativeName>
</protein>
<comment type="caution">
    <text evidence="17">The sequence shown here is derived from an EMBL/GenBank/DDBJ whole genome shotgun (WGS) entry which is preliminary data.</text>
</comment>
<evidence type="ECO:0000256" key="12">
    <source>
        <dbReference type="ARBA" id="ARBA00023098"/>
    </source>
</evidence>
<evidence type="ECO:0000256" key="5">
    <source>
        <dbReference type="ARBA" id="ARBA00013278"/>
    </source>
</evidence>
<dbReference type="Pfam" id="PF05826">
    <property type="entry name" value="Phospholip_A2_2"/>
    <property type="match status" value="1"/>
</dbReference>
<dbReference type="InterPro" id="IPR016090">
    <property type="entry name" value="PLA2-like_dom"/>
</dbReference>
<comment type="subcellular location">
    <subcellularLocation>
        <location evidence="3">Secreted</location>
    </subcellularLocation>
</comment>
<keyword evidence="18" id="KW-1185">Reference proteome</keyword>
<keyword evidence="11" id="KW-0442">Lipid degradation</keyword>
<dbReference type="InterPro" id="IPR033113">
    <property type="entry name" value="PLA2_histidine"/>
</dbReference>
<keyword evidence="9" id="KW-0378">Hydrolase</keyword>
<evidence type="ECO:0000256" key="11">
    <source>
        <dbReference type="ARBA" id="ARBA00022963"/>
    </source>
</evidence>
<dbReference type="GO" id="GO:0016042">
    <property type="term" value="P:lipid catabolic process"/>
    <property type="evidence" value="ECO:0007669"/>
    <property type="project" value="UniProtKB-KW"/>
</dbReference>
<evidence type="ECO:0000256" key="1">
    <source>
        <dbReference type="ARBA" id="ARBA00001604"/>
    </source>
</evidence>
<proteinExistence type="inferred from homology"/>
<keyword evidence="7" id="KW-0964">Secreted</keyword>
<evidence type="ECO:0000313" key="17">
    <source>
        <dbReference type="EMBL" id="KAG8177244.1"/>
    </source>
</evidence>
<dbReference type="SMART" id="SM00085">
    <property type="entry name" value="PA2c"/>
    <property type="match status" value="1"/>
</dbReference>
<dbReference type="FunFam" id="1.20.90.10:FF:000002">
    <property type="entry name" value="Phospholipase A2 group III"/>
    <property type="match status" value="1"/>
</dbReference>
<name>A0AAV6U003_9ARAC</name>
<evidence type="ECO:0000259" key="16">
    <source>
        <dbReference type="SMART" id="SM00085"/>
    </source>
</evidence>
<dbReference type="CDD" id="cd04704">
    <property type="entry name" value="PLA2_bee_venom_like"/>
    <property type="match status" value="1"/>
</dbReference>
<dbReference type="GO" id="GO:0006644">
    <property type="term" value="P:phospholipid metabolic process"/>
    <property type="evidence" value="ECO:0007669"/>
    <property type="project" value="InterPro"/>
</dbReference>
<sequence>MKKTDFCILELAVRRSNMSRVIGILASVAILAFSTAAQGHESFEDEDSVLEGAPEKQESDGWNIIFPGTKWCGAGDRAKNDDDLGFHEDTDRCCRAHDKCDDLMAGGETKNNLTNKSPFTALSCKCDNDFYECLSRINSLTSNTVGNSYFNVLRRPCYEENYPFSKKCKKYRTFLKLTCLEYERDTSKPKVYQWVKAKMYKQLPFPGPWDVTLPF</sequence>
<gene>
    <name evidence="17" type="ORF">JTE90_028699</name>
</gene>
<dbReference type="PROSITE" id="PS00118">
    <property type="entry name" value="PA2_HIS"/>
    <property type="match status" value="1"/>
</dbReference>
<dbReference type="GO" id="GO:0005576">
    <property type="term" value="C:extracellular region"/>
    <property type="evidence" value="ECO:0007669"/>
    <property type="project" value="UniProtKB-SubCell"/>
</dbReference>
<evidence type="ECO:0000256" key="14">
    <source>
        <dbReference type="ARBA" id="ARBA00023157"/>
    </source>
</evidence>
<comment type="similarity">
    <text evidence="4">Belongs to the phospholipase A2 family. Group III subfamily.</text>
</comment>
<comment type="catalytic activity">
    <reaction evidence="1">
        <text>a 1,2-diacyl-sn-glycero-3-phosphocholine + H2O = a 1-acyl-sn-glycero-3-phosphocholine + a fatty acid + H(+)</text>
        <dbReference type="Rhea" id="RHEA:15801"/>
        <dbReference type="ChEBI" id="CHEBI:15377"/>
        <dbReference type="ChEBI" id="CHEBI:15378"/>
        <dbReference type="ChEBI" id="CHEBI:28868"/>
        <dbReference type="ChEBI" id="CHEBI:57643"/>
        <dbReference type="ChEBI" id="CHEBI:58168"/>
        <dbReference type="EC" id="3.1.1.4"/>
    </reaction>
</comment>
<evidence type="ECO:0000256" key="8">
    <source>
        <dbReference type="ARBA" id="ARBA00022723"/>
    </source>
</evidence>
<dbReference type="GO" id="GO:0050482">
    <property type="term" value="P:arachidonate secretion"/>
    <property type="evidence" value="ECO:0007669"/>
    <property type="project" value="InterPro"/>
</dbReference>
<dbReference type="InterPro" id="IPR036444">
    <property type="entry name" value="PLipase_A2_dom_sf"/>
</dbReference>
<feature type="domain" description="Phospholipase A2-like central" evidence="16">
    <location>
        <begin position="62"/>
        <end position="178"/>
    </location>
</feature>
<keyword evidence="8" id="KW-0479">Metal-binding</keyword>
<evidence type="ECO:0000256" key="2">
    <source>
        <dbReference type="ARBA" id="ARBA00001913"/>
    </source>
</evidence>
<comment type="cofactor">
    <cofactor evidence="2">
        <name>Ca(2+)</name>
        <dbReference type="ChEBI" id="CHEBI:29108"/>
    </cofactor>
</comment>
<evidence type="ECO:0000256" key="4">
    <source>
        <dbReference type="ARBA" id="ARBA00009659"/>
    </source>
</evidence>
<evidence type="ECO:0000256" key="9">
    <source>
        <dbReference type="ARBA" id="ARBA00022801"/>
    </source>
</evidence>
<reference evidence="17 18" key="1">
    <citation type="journal article" date="2022" name="Nat. Ecol. Evol.">
        <title>A masculinizing supergene underlies an exaggerated male reproductive morph in a spider.</title>
        <authorList>
            <person name="Hendrickx F."/>
            <person name="De Corte Z."/>
            <person name="Sonet G."/>
            <person name="Van Belleghem S.M."/>
            <person name="Kostlbacher S."/>
            <person name="Vangestel C."/>
        </authorList>
    </citation>
    <scope>NUCLEOTIDE SEQUENCE [LARGE SCALE GENOMIC DNA]</scope>
    <source>
        <strain evidence="17">W744_W776</strain>
    </source>
</reference>
<dbReference type="PANTHER" id="PTHR12253">
    <property type="entry name" value="RH14732P"/>
    <property type="match status" value="1"/>
</dbReference>
<dbReference type="Proteomes" id="UP000827092">
    <property type="component" value="Unassembled WGS sequence"/>
</dbReference>
<keyword evidence="13" id="KW-0865">Zymogen</keyword>
<evidence type="ECO:0000313" key="18">
    <source>
        <dbReference type="Proteomes" id="UP000827092"/>
    </source>
</evidence>
<evidence type="ECO:0000256" key="3">
    <source>
        <dbReference type="ARBA" id="ARBA00004613"/>
    </source>
</evidence>
<dbReference type="AlphaFoldDB" id="A0AAV6U003"/>
<evidence type="ECO:0000256" key="6">
    <source>
        <dbReference type="ARBA" id="ARBA00021721"/>
    </source>
</evidence>
<evidence type="ECO:0000256" key="10">
    <source>
        <dbReference type="ARBA" id="ARBA00022837"/>
    </source>
</evidence>
<dbReference type="EC" id="3.1.1.4" evidence="5"/>
<evidence type="ECO:0000256" key="7">
    <source>
        <dbReference type="ARBA" id="ARBA00022525"/>
    </source>
</evidence>
<keyword evidence="10" id="KW-0106">Calcium</keyword>